<gene>
    <name evidence="1" type="ORF">JJL49_04940</name>
</gene>
<sequence length="1187" mass="116505">MKHTTATQLTDLPLKKHSLRSSISTLALLSLPILNAVPLTSATAAEIHLGAAGATGAKGEQGIAGLPGSGRNTVAPGTNETQSFSVMTGSHTITLGGKGGNGGDGADAGLSGSAGNGYHGSSGGNGTDGKDGEDFNAVPSSSGSSGGNTNPAKDGSSGTSGGQGGDGTSGQAGGSGTLTVEGGDASFDSITLGGNGSDGGAAGNASAGAAGGNGGNGGTGGDGGNGGNGGDGSNTEHFNGGDGGDGGRGGTGGAGGIGADGASGSQGGNGGQAAAGGNGKLTLNNGNFSADKITLGGTGGHAGAASNGSSGGQGGNGGQGGASGSSGTQGQQGEEGQVPGADHTHPGGSGGTGGTGGSGGKGGNGGQGGAGAMGSTGGNGAKGGDASLTINHTNFTVGANLQVGGAGNHGSRGGDGGGTGVNGTTLSGNGGIGGIGGNGGKGSLGGDGGNATFNVNTSNLSINSMTLGADGASGGAGGNGASDAIGGQGGAGGHGGSGTLNVEDSHIANSSFLQLGGNGSQAGTSGTASGGAGPGLGGKGGNGGTGSALFKNSRGQIATDIVLGGKDGGQDTESGLAGSGQLTIESGNYTADSLTIGQAGTRYGSENQYLQTGGIFTTDNTGLHSGALRVNGGMFASTHLDASQGKMDVMGKGTVIIGTRELNAERWQQGAGWMARQQSAPFAGTLAIAAGETVDLSSPDLHWSIGSHSHLNRFDDASLTIVSAKPYVDQGSSALLIGDGSVSSAAKMLVIADDNLKTGERFIASEGGNATEGFWQQKNITSSSRLFNMGSSVEGNNHHLTAERASQPLLPQDTQDLMANMAKTQGVNTHSDDAGQRFISQAMDIRYISEEVLASKIVQSALHLASVVGVQHSTFMALSAARHAVEHHLSGIASMPGAQAATGVNLWATLLSDNSSSRGFSSGRWQARSSANLGGLALGSDYRFDAGDFGMMTTGLALNTGGGKSTSHGNVSPTRNDFNFWGSSLYSSWQQGALNVMADVSYTGSRNRMKQQSPAEIEGGSLRARMNSWALSSGIKASYQWNNKLADVTPHAGIHYTRLQSEGFATHNELGRMFETGRDSQKIWSFPLGVSLSKTFTTQAGYQVKPLLDLTWTGNSGDVRAKSRSWLPGEEASYSMTDSSITDHSVFTGNIGVELSHDQLSYSLNYQLNESSHITDNAIYAGIRFAF</sequence>
<evidence type="ECO:0000313" key="1">
    <source>
        <dbReference type="EMBL" id="MBK4724576.1"/>
    </source>
</evidence>
<reference evidence="1" key="1">
    <citation type="submission" date="2021-01" db="EMBL/GenBank/DDBJ databases">
        <title>Draft genome of Pantoea agglomerans Eh 335.</title>
        <authorList>
            <person name="Emsley S.A."/>
            <person name="Oline D.K."/>
            <person name="Saw J.H."/>
            <person name="Ushijima B."/>
            <person name="Videau P."/>
            <person name="Koyack M.J."/>
        </authorList>
    </citation>
    <scope>NUCLEOTIDE SEQUENCE</scope>
    <source>
        <strain evidence="1">Eh 335</strain>
    </source>
</reference>
<evidence type="ECO:0000313" key="2">
    <source>
        <dbReference type="Proteomes" id="UP000633731"/>
    </source>
</evidence>
<accession>A0ACC5RIP4</accession>
<comment type="caution">
    <text evidence="1">The sequence shown here is derived from an EMBL/GenBank/DDBJ whole genome shotgun (WGS) entry which is preliminary data.</text>
</comment>
<dbReference type="EMBL" id="JAEOXF010000002">
    <property type="protein sequence ID" value="MBK4724576.1"/>
    <property type="molecule type" value="Genomic_DNA"/>
</dbReference>
<name>A0ACC5RIP4_ENTAG</name>
<keyword evidence="2" id="KW-1185">Reference proteome</keyword>
<dbReference type="Proteomes" id="UP000633731">
    <property type="component" value="Unassembled WGS sequence"/>
</dbReference>
<proteinExistence type="predicted"/>
<organism evidence="1 2">
    <name type="scientific">Enterobacter agglomerans</name>
    <name type="common">Erwinia herbicola</name>
    <name type="synonym">Pantoea agglomerans</name>
    <dbReference type="NCBI Taxonomy" id="549"/>
    <lineage>
        <taxon>Bacteria</taxon>
        <taxon>Pseudomonadati</taxon>
        <taxon>Pseudomonadota</taxon>
        <taxon>Gammaproteobacteria</taxon>
        <taxon>Enterobacterales</taxon>
        <taxon>Erwiniaceae</taxon>
        <taxon>Pantoea</taxon>
        <taxon>Pantoea agglomerans group</taxon>
    </lineage>
</organism>
<protein>
    <submittedName>
        <fullName evidence="1">Autotransporter outer membrane beta-barrel domain-containing protein</fullName>
    </submittedName>
</protein>